<proteinExistence type="predicted"/>
<evidence type="ECO:0000313" key="2">
    <source>
        <dbReference type="Proteomes" id="UP000245390"/>
    </source>
</evidence>
<accession>A0A316G375</accession>
<dbReference type="EMBL" id="QGGV01000008">
    <property type="protein sequence ID" value="PWK55268.1"/>
    <property type="molecule type" value="Genomic_DNA"/>
</dbReference>
<dbReference type="AlphaFoldDB" id="A0A316G375"/>
<dbReference type="RefSeq" id="WP_109760263.1">
    <property type="nucleotide sequence ID" value="NZ_CP034588.1"/>
</dbReference>
<keyword evidence="2" id="KW-1185">Reference proteome</keyword>
<dbReference type="KEGG" id="salo:EF888_06540"/>
<gene>
    <name evidence="1" type="ORF">C8D95_108147</name>
</gene>
<name>A0A316G375_9RHOB</name>
<organism evidence="1 2">
    <name type="scientific">Silicimonas algicola</name>
    <dbReference type="NCBI Taxonomy" id="1826607"/>
    <lineage>
        <taxon>Bacteria</taxon>
        <taxon>Pseudomonadati</taxon>
        <taxon>Pseudomonadota</taxon>
        <taxon>Alphaproteobacteria</taxon>
        <taxon>Rhodobacterales</taxon>
        <taxon>Paracoccaceae</taxon>
    </lineage>
</organism>
<evidence type="ECO:0000313" key="1">
    <source>
        <dbReference type="EMBL" id="PWK55268.1"/>
    </source>
</evidence>
<protein>
    <submittedName>
        <fullName evidence="1">Uncharacterized protein</fullName>
    </submittedName>
</protein>
<sequence length="160" mass="18061">MSEEFRRIVATSPELQARWHTMTDRLAAKVREDFGVEVPKEELAQVLCVRLAVLSGDEDLLTTFDAEIQRHPGVAQAAKERELVRILADQKDPAHDHARNEWNRLSPHEKIRRARQIEAAQPKTAKPKILSVEEQAAAIKMVSQLRGGDRIAMARKLGLS</sequence>
<reference evidence="1 2" key="1">
    <citation type="submission" date="2018-05" db="EMBL/GenBank/DDBJ databases">
        <title>Genomic Encyclopedia of Type Strains, Phase IV (KMG-IV): sequencing the most valuable type-strain genomes for metagenomic binning, comparative biology and taxonomic classification.</title>
        <authorList>
            <person name="Goeker M."/>
        </authorList>
    </citation>
    <scope>NUCLEOTIDE SEQUENCE [LARGE SCALE GENOMIC DNA]</scope>
    <source>
        <strain evidence="1 2">DSM 103371</strain>
    </source>
</reference>
<dbReference type="Proteomes" id="UP000245390">
    <property type="component" value="Unassembled WGS sequence"/>
</dbReference>
<comment type="caution">
    <text evidence="1">The sequence shown here is derived from an EMBL/GenBank/DDBJ whole genome shotgun (WGS) entry which is preliminary data.</text>
</comment>